<dbReference type="InterPro" id="IPR036249">
    <property type="entry name" value="Thioredoxin-like_sf"/>
</dbReference>
<dbReference type="STRING" id="137246.A0A401SLZ3"/>
<reference evidence="4 5" key="1">
    <citation type="journal article" date="2018" name="Nat. Ecol. Evol.">
        <title>Shark genomes provide insights into elasmobranch evolution and the origin of vertebrates.</title>
        <authorList>
            <person name="Hara Y"/>
            <person name="Yamaguchi K"/>
            <person name="Onimaru K"/>
            <person name="Kadota M"/>
            <person name="Koyanagi M"/>
            <person name="Keeley SD"/>
            <person name="Tatsumi K"/>
            <person name="Tanaka K"/>
            <person name="Motone F"/>
            <person name="Kageyama Y"/>
            <person name="Nozu R"/>
            <person name="Adachi N"/>
            <person name="Nishimura O"/>
            <person name="Nakagawa R"/>
            <person name="Tanegashima C"/>
            <person name="Kiyatake I"/>
            <person name="Matsumoto R"/>
            <person name="Murakumo K"/>
            <person name="Nishida K"/>
            <person name="Terakita A"/>
            <person name="Kuratani S"/>
            <person name="Sato K"/>
            <person name="Hyodo S Kuraku.S."/>
        </authorList>
    </citation>
    <scope>NUCLEOTIDE SEQUENCE [LARGE SCALE GENOMIC DNA]</scope>
</reference>
<name>A0A401SLZ3_CHIPU</name>
<dbReference type="EMBL" id="BEZZ01000360">
    <property type="protein sequence ID" value="GCC31412.1"/>
    <property type="molecule type" value="Genomic_DNA"/>
</dbReference>
<dbReference type="OrthoDB" id="2121326at2759"/>
<dbReference type="CDD" id="cd02947">
    <property type="entry name" value="TRX_family"/>
    <property type="match status" value="1"/>
</dbReference>
<dbReference type="InterPro" id="IPR013766">
    <property type="entry name" value="Thioredoxin_domain"/>
</dbReference>
<feature type="domain" description="Thioredoxin" evidence="3">
    <location>
        <begin position="23"/>
        <end position="133"/>
    </location>
</feature>
<dbReference type="Gene3D" id="3.40.30.10">
    <property type="entry name" value="Glutaredoxin"/>
    <property type="match status" value="1"/>
</dbReference>
<accession>A0A401SLZ3</accession>
<dbReference type="Pfam" id="PF00085">
    <property type="entry name" value="Thioredoxin"/>
    <property type="match status" value="1"/>
</dbReference>
<keyword evidence="5" id="KW-1185">Reference proteome</keyword>
<evidence type="ECO:0000313" key="5">
    <source>
        <dbReference type="Proteomes" id="UP000287033"/>
    </source>
</evidence>
<dbReference type="PROSITE" id="PS51352">
    <property type="entry name" value="THIOREDOXIN_2"/>
    <property type="match status" value="1"/>
</dbReference>
<keyword evidence="2" id="KW-0676">Redox-active center</keyword>
<evidence type="ECO:0000256" key="2">
    <source>
        <dbReference type="ARBA" id="ARBA00023284"/>
    </source>
</evidence>
<dbReference type="AlphaFoldDB" id="A0A401SLZ3"/>
<keyword evidence="1" id="KW-1015">Disulfide bond</keyword>
<gene>
    <name evidence="4" type="ORF">chiPu_0009870</name>
</gene>
<dbReference type="PANTHER" id="PTHR46115">
    <property type="entry name" value="THIOREDOXIN-LIKE PROTEIN 1"/>
    <property type="match status" value="1"/>
</dbReference>
<evidence type="ECO:0000259" key="3">
    <source>
        <dbReference type="PROSITE" id="PS51352"/>
    </source>
</evidence>
<evidence type="ECO:0000256" key="1">
    <source>
        <dbReference type="ARBA" id="ARBA00023157"/>
    </source>
</evidence>
<protein>
    <recommendedName>
        <fullName evidence="3">Thioredoxin domain-containing protein</fullName>
    </recommendedName>
</protein>
<dbReference type="OMA" id="HAMADKF"/>
<sequence>MLTSTFVIIGCGFEGGASGKRGHGPGSSMVVRHVEDAKQFQNLLSQTEQLVVVMYSAEWCSNCRMIRPHFYNLSEQLTNIVFVEVDVDDAEPLARSAGITCMPTFHFFRRSARMGEFSGTKREKLERLLDELQ</sequence>
<evidence type="ECO:0000313" key="4">
    <source>
        <dbReference type="EMBL" id="GCC31412.1"/>
    </source>
</evidence>
<organism evidence="4 5">
    <name type="scientific">Chiloscyllium punctatum</name>
    <name type="common">Brownbanded bambooshark</name>
    <name type="synonym">Hemiscyllium punctatum</name>
    <dbReference type="NCBI Taxonomy" id="137246"/>
    <lineage>
        <taxon>Eukaryota</taxon>
        <taxon>Metazoa</taxon>
        <taxon>Chordata</taxon>
        <taxon>Craniata</taxon>
        <taxon>Vertebrata</taxon>
        <taxon>Chondrichthyes</taxon>
        <taxon>Elasmobranchii</taxon>
        <taxon>Galeomorphii</taxon>
        <taxon>Galeoidea</taxon>
        <taxon>Orectolobiformes</taxon>
        <taxon>Hemiscylliidae</taxon>
        <taxon>Chiloscyllium</taxon>
    </lineage>
</organism>
<dbReference type="Proteomes" id="UP000287033">
    <property type="component" value="Unassembled WGS sequence"/>
</dbReference>
<proteinExistence type="predicted"/>
<dbReference type="SUPFAM" id="SSF52833">
    <property type="entry name" value="Thioredoxin-like"/>
    <property type="match status" value="1"/>
</dbReference>
<comment type="caution">
    <text evidence="4">The sequence shown here is derived from an EMBL/GenBank/DDBJ whole genome shotgun (WGS) entry which is preliminary data.</text>
</comment>